<sequence length="370" mass="38931">MTRWSSPLMPPRQEQLLGVPAAAASLEASGQYVQIVSPTASSRYSLALLAGITIMFGFGCVCAIVLGVAISGTLRIQPTDPPHVVAAPKDLTLPWHHAFRFASAFSCNAYLVQAIVCLAIAMVVASCPSVVVIPRSKVAFALYLAIFIASVGSAVIGFSSVTLANEWLLVKFVPATAGGNKETAVAHGYHYALCASQYCAANASSLPTLYSNLGVVANSSAVSSSQTIGDVCAIAGPSSWPDRFLRACLACTGRDVADDSLLNWSTNVCQPLTAPNVTAIFCTRVLTAQDVNLPELANFTTPYKSCRRPLLNAWTYYAKRVAGGSTILATATLLFMAAFCRRPQKHGLVVMAPPIPIMGSAIPPCSARAE</sequence>
<keyword evidence="1" id="KW-0812">Transmembrane</keyword>
<dbReference type="OrthoDB" id="69241at2759"/>
<dbReference type="RefSeq" id="XP_008873959.1">
    <property type="nucleotide sequence ID" value="XM_008875737.1"/>
</dbReference>
<feature type="transmembrane region" description="Helical" evidence="1">
    <location>
        <begin position="46"/>
        <end position="70"/>
    </location>
</feature>
<keyword evidence="1" id="KW-0472">Membrane</keyword>
<organism evidence="2">
    <name type="scientific">Aphanomyces invadans</name>
    <dbReference type="NCBI Taxonomy" id="157072"/>
    <lineage>
        <taxon>Eukaryota</taxon>
        <taxon>Sar</taxon>
        <taxon>Stramenopiles</taxon>
        <taxon>Oomycota</taxon>
        <taxon>Saprolegniomycetes</taxon>
        <taxon>Saprolegniales</taxon>
        <taxon>Verrucalvaceae</taxon>
        <taxon>Aphanomyces</taxon>
    </lineage>
</organism>
<gene>
    <name evidence="2" type="ORF">H310_09617</name>
</gene>
<reference evidence="2" key="1">
    <citation type="submission" date="2013-12" db="EMBL/GenBank/DDBJ databases">
        <title>The Genome Sequence of Aphanomyces invadans NJM9701.</title>
        <authorList>
            <consortium name="The Broad Institute Genomics Platform"/>
            <person name="Russ C."/>
            <person name="Tyler B."/>
            <person name="van West P."/>
            <person name="Dieguez-Uribeondo J."/>
            <person name="Young S.K."/>
            <person name="Zeng Q."/>
            <person name="Gargeya S."/>
            <person name="Fitzgerald M."/>
            <person name="Abouelleil A."/>
            <person name="Alvarado L."/>
            <person name="Chapman S.B."/>
            <person name="Gainer-Dewar J."/>
            <person name="Goldberg J."/>
            <person name="Griggs A."/>
            <person name="Gujja S."/>
            <person name="Hansen M."/>
            <person name="Howarth C."/>
            <person name="Imamovic A."/>
            <person name="Ireland A."/>
            <person name="Larimer J."/>
            <person name="McCowan C."/>
            <person name="Murphy C."/>
            <person name="Pearson M."/>
            <person name="Poon T.W."/>
            <person name="Priest M."/>
            <person name="Roberts A."/>
            <person name="Saif S."/>
            <person name="Shea T."/>
            <person name="Sykes S."/>
            <person name="Wortman J."/>
            <person name="Nusbaum C."/>
            <person name="Birren B."/>
        </authorList>
    </citation>
    <scope>NUCLEOTIDE SEQUENCE [LARGE SCALE GENOMIC DNA]</scope>
    <source>
        <strain evidence="2">NJM9701</strain>
    </source>
</reference>
<protein>
    <submittedName>
        <fullName evidence="2">Uncharacterized protein</fullName>
    </submittedName>
</protein>
<dbReference type="AlphaFoldDB" id="A0A024TUE5"/>
<dbReference type="VEuPathDB" id="FungiDB:H310_09617"/>
<accession>A0A024TUE5</accession>
<proteinExistence type="predicted"/>
<dbReference type="GeneID" id="20086667"/>
<keyword evidence="1" id="KW-1133">Transmembrane helix</keyword>
<evidence type="ECO:0000313" key="2">
    <source>
        <dbReference type="EMBL" id="ETV97251.1"/>
    </source>
</evidence>
<dbReference type="EMBL" id="KI913973">
    <property type="protein sequence ID" value="ETV97251.1"/>
    <property type="molecule type" value="Genomic_DNA"/>
</dbReference>
<name>A0A024TUE5_9STRA</name>
<feature type="transmembrane region" description="Helical" evidence="1">
    <location>
        <begin position="110"/>
        <end position="134"/>
    </location>
</feature>
<evidence type="ECO:0000256" key="1">
    <source>
        <dbReference type="SAM" id="Phobius"/>
    </source>
</evidence>
<feature type="transmembrane region" description="Helical" evidence="1">
    <location>
        <begin position="140"/>
        <end position="164"/>
    </location>
</feature>